<dbReference type="EMBL" id="CAJVQC010049598">
    <property type="protein sequence ID" value="CAG8787837.1"/>
    <property type="molecule type" value="Genomic_DNA"/>
</dbReference>
<proteinExistence type="predicted"/>
<accession>A0ACA9RDH6</accession>
<reference evidence="1" key="1">
    <citation type="submission" date="2021-06" db="EMBL/GenBank/DDBJ databases">
        <authorList>
            <person name="Kallberg Y."/>
            <person name="Tangrot J."/>
            <person name="Rosling A."/>
        </authorList>
    </citation>
    <scope>NUCLEOTIDE SEQUENCE</scope>
    <source>
        <strain evidence="1">MA461A</strain>
    </source>
</reference>
<keyword evidence="2" id="KW-1185">Reference proteome</keyword>
<gene>
    <name evidence="1" type="ORF">RPERSI_LOCUS18607</name>
</gene>
<comment type="caution">
    <text evidence="1">The sequence shown here is derived from an EMBL/GenBank/DDBJ whole genome shotgun (WGS) entry which is preliminary data.</text>
</comment>
<feature type="non-terminal residue" evidence="1">
    <location>
        <position position="1"/>
    </location>
</feature>
<protein>
    <submittedName>
        <fullName evidence="1">29474_t:CDS:1</fullName>
    </submittedName>
</protein>
<organism evidence="1 2">
    <name type="scientific">Racocetra persica</name>
    <dbReference type="NCBI Taxonomy" id="160502"/>
    <lineage>
        <taxon>Eukaryota</taxon>
        <taxon>Fungi</taxon>
        <taxon>Fungi incertae sedis</taxon>
        <taxon>Mucoromycota</taxon>
        <taxon>Glomeromycotina</taxon>
        <taxon>Glomeromycetes</taxon>
        <taxon>Diversisporales</taxon>
        <taxon>Gigasporaceae</taxon>
        <taxon>Racocetra</taxon>
    </lineage>
</organism>
<dbReference type="Proteomes" id="UP000789920">
    <property type="component" value="Unassembled WGS sequence"/>
</dbReference>
<evidence type="ECO:0000313" key="1">
    <source>
        <dbReference type="EMBL" id="CAG8787837.1"/>
    </source>
</evidence>
<sequence>EAPAFDLWQRFIKNYLTDNQENSNNNQQIAINLTLQQIASMLIEHRKHMHDYGLPEP</sequence>
<evidence type="ECO:0000313" key="2">
    <source>
        <dbReference type="Proteomes" id="UP000789920"/>
    </source>
</evidence>
<name>A0ACA9RDH6_9GLOM</name>